<evidence type="ECO:0000256" key="9">
    <source>
        <dbReference type="SAM" id="MobiDB-lite"/>
    </source>
</evidence>
<reference evidence="11 12" key="1">
    <citation type="journal article" date="2024" name="Ann. Entomol. Soc. Am.">
        <title>Genomic analyses of the southern and eastern yellowjacket wasps (Hymenoptera: Vespidae) reveal evolutionary signatures of social life.</title>
        <authorList>
            <person name="Catto M.A."/>
            <person name="Caine P.B."/>
            <person name="Orr S.E."/>
            <person name="Hunt B.G."/>
            <person name="Goodisman M.A.D."/>
        </authorList>
    </citation>
    <scope>NUCLEOTIDE SEQUENCE [LARGE SCALE GENOMIC DNA]</scope>
    <source>
        <strain evidence="11">232</strain>
        <tissue evidence="11">Head and thorax</tissue>
    </source>
</reference>
<keyword evidence="12" id="KW-1185">Reference proteome</keyword>
<dbReference type="InterPro" id="IPR011333">
    <property type="entry name" value="SKP1/BTB/POZ_sf"/>
</dbReference>
<evidence type="ECO:0000256" key="7">
    <source>
        <dbReference type="ARBA" id="ARBA00022786"/>
    </source>
</evidence>
<protein>
    <recommendedName>
        <fullName evidence="3">Kelch-like protein diablo</fullName>
    </recommendedName>
</protein>
<dbReference type="PANTHER" id="PTHR45632">
    <property type="entry name" value="LD33804P"/>
    <property type="match status" value="1"/>
</dbReference>
<evidence type="ECO:0000256" key="2">
    <source>
        <dbReference type="ARBA" id="ARBA00004906"/>
    </source>
</evidence>
<keyword evidence="7" id="KW-0833">Ubl conjugation pathway</keyword>
<comment type="subcellular location">
    <subcellularLocation>
        <location evidence="1">Cytoplasm</location>
    </subcellularLocation>
</comment>
<dbReference type="SMART" id="SM00875">
    <property type="entry name" value="BACK"/>
    <property type="match status" value="1"/>
</dbReference>
<feature type="compositionally biased region" description="Polar residues" evidence="9">
    <location>
        <begin position="1"/>
        <end position="11"/>
    </location>
</feature>
<evidence type="ECO:0000256" key="1">
    <source>
        <dbReference type="ARBA" id="ARBA00004496"/>
    </source>
</evidence>
<dbReference type="InterPro" id="IPR011705">
    <property type="entry name" value="BACK"/>
</dbReference>
<dbReference type="GO" id="GO:0003779">
    <property type="term" value="F:actin binding"/>
    <property type="evidence" value="ECO:0007669"/>
    <property type="project" value="UniProtKB-KW"/>
</dbReference>
<accession>A0ABD2CTB6</accession>
<feature type="domain" description="BTB" evidence="10">
    <location>
        <begin position="71"/>
        <end position="138"/>
    </location>
</feature>
<evidence type="ECO:0000259" key="10">
    <source>
        <dbReference type="PROSITE" id="PS50097"/>
    </source>
</evidence>
<keyword evidence="4" id="KW-0880">Kelch repeat</keyword>
<dbReference type="FunFam" id="1.25.40.420:FF:000001">
    <property type="entry name" value="Kelch-like family member 12"/>
    <property type="match status" value="1"/>
</dbReference>
<evidence type="ECO:0000256" key="4">
    <source>
        <dbReference type="ARBA" id="ARBA00022441"/>
    </source>
</evidence>
<dbReference type="Pfam" id="PF01344">
    <property type="entry name" value="Kelch_1"/>
    <property type="match status" value="5"/>
</dbReference>
<dbReference type="InterPro" id="IPR000210">
    <property type="entry name" value="BTB/POZ_dom"/>
</dbReference>
<evidence type="ECO:0000256" key="8">
    <source>
        <dbReference type="ARBA" id="ARBA00043912"/>
    </source>
</evidence>
<dbReference type="PROSITE" id="PS50097">
    <property type="entry name" value="BTB"/>
    <property type="match status" value="1"/>
</dbReference>
<evidence type="ECO:0000256" key="6">
    <source>
        <dbReference type="ARBA" id="ARBA00022737"/>
    </source>
</evidence>
<organism evidence="11 12">
    <name type="scientific">Vespula maculifrons</name>
    <name type="common">Eastern yellow jacket</name>
    <name type="synonym">Wasp</name>
    <dbReference type="NCBI Taxonomy" id="7453"/>
    <lineage>
        <taxon>Eukaryota</taxon>
        <taxon>Metazoa</taxon>
        <taxon>Ecdysozoa</taxon>
        <taxon>Arthropoda</taxon>
        <taxon>Hexapoda</taxon>
        <taxon>Insecta</taxon>
        <taxon>Pterygota</taxon>
        <taxon>Neoptera</taxon>
        <taxon>Endopterygota</taxon>
        <taxon>Hymenoptera</taxon>
        <taxon>Apocrita</taxon>
        <taxon>Aculeata</taxon>
        <taxon>Vespoidea</taxon>
        <taxon>Vespidae</taxon>
        <taxon>Vespinae</taxon>
        <taxon>Vespula</taxon>
    </lineage>
</organism>
<dbReference type="SMART" id="SM00612">
    <property type="entry name" value="Kelch"/>
    <property type="match status" value="6"/>
</dbReference>
<comment type="caution">
    <text evidence="11">The sequence shown here is derived from an EMBL/GenBank/DDBJ whole genome shotgun (WGS) entry which is preliminary data.</text>
</comment>
<comment type="pathway">
    <text evidence="2">Protein modification; protein ubiquitination.</text>
</comment>
<dbReference type="SUPFAM" id="SSF54695">
    <property type="entry name" value="POZ domain"/>
    <property type="match status" value="1"/>
</dbReference>
<dbReference type="Gene3D" id="1.25.40.420">
    <property type="match status" value="1"/>
</dbReference>
<comment type="function">
    <text evidence="8">Probable substrate-specific adapter of an E3 ubiquitin-protein ligase complex which mediates the ubiquitination and subsequent proteasomal degradation of target proteins. May have a role in synapse differentiation and growth.</text>
</comment>
<dbReference type="Proteomes" id="UP001607303">
    <property type="component" value="Unassembled WGS sequence"/>
</dbReference>
<keyword evidence="6" id="KW-0677">Repeat</keyword>
<dbReference type="EMBL" id="JAYRBN010000034">
    <property type="protein sequence ID" value="KAL2748024.1"/>
    <property type="molecule type" value="Genomic_DNA"/>
</dbReference>
<dbReference type="InterPro" id="IPR017096">
    <property type="entry name" value="BTB-kelch_protein"/>
</dbReference>
<dbReference type="AlphaFoldDB" id="A0ABD2CTB6"/>
<dbReference type="Gene3D" id="2.120.10.80">
    <property type="entry name" value="Kelch-type beta propeller"/>
    <property type="match status" value="1"/>
</dbReference>
<evidence type="ECO:0000256" key="3">
    <source>
        <dbReference type="ARBA" id="ARBA00013699"/>
    </source>
</evidence>
<feature type="region of interest" description="Disordered" evidence="9">
    <location>
        <begin position="1"/>
        <end position="36"/>
    </location>
</feature>
<dbReference type="Gene3D" id="3.30.710.10">
    <property type="entry name" value="Potassium Channel Kv1.1, Chain A"/>
    <property type="match status" value="1"/>
</dbReference>
<sequence>MDGEENYQQNKEACKKHGLGSTMQTEEESVCDNSNNPSTHADLGDMTFYMTNYLKDAMKMMFMMRSHHMLTDVILEVGTELFHAHKVILAAASPYFKAMFTGGLKESEMTRVKLQGVCPTAMARLMCFMYTGQISVTEITVCSLLSAATMFQICQEEEFLQLSAMQLVSLVRKDELNVQEEREVYNAVLKWVKYNEEARGPKMEHILQAVRCQYLTPNFLRDQMKNCDVLKKVPACREYLAQIFKDLTLHKKPVVKERTPNTPRVIYIAGGFLQHSLDVLEGYNADDKTWTTHAKLIFPRSGLGGAFLKGMFYAVGGRNNTPETRYDCDWTDRYNPLTDQWRTCSPMSVPRNRLGVAVMDGLLYAVGGSAGAEYHNSVECYDPDQDIWSNVKPMHVKRLGVGVAVVNRLLYAIGGFDGKNRLNSVECYHPENDEWTMVSPMKCSRSGAGVASLGQYIYVIGGYDGSCQLKSVERYDTERDVWDYVSSVSIARSALSVTVLDGKLYAMGGYDGSSFLKIVEIYDPVKDQWEQGIDMTFGRSGHASAVSYHLCPIHCDYLDHNITLHGGPL</sequence>
<evidence type="ECO:0000313" key="12">
    <source>
        <dbReference type="Proteomes" id="UP001607303"/>
    </source>
</evidence>
<dbReference type="PANTHER" id="PTHR45632:SF13">
    <property type="entry name" value="KELCH-LIKE PROTEIN 26"/>
    <property type="match status" value="1"/>
</dbReference>
<dbReference type="SMART" id="SM00225">
    <property type="entry name" value="BTB"/>
    <property type="match status" value="1"/>
</dbReference>
<dbReference type="GO" id="GO:0005737">
    <property type="term" value="C:cytoplasm"/>
    <property type="evidence" value="ECO:0007669"/>
    <property type="project" value="UniProtKB-SubCell"/>
</dbReference>
<dbReference type="PIRSF" id="PIRSF037037">
    <property type="entry name" value="Kelch-like_protein_gigaxonin"/>
    <property type="match status" value="1"/>
</dbReference>
<proteinExistence type="predicted"/>
<evidence type="ECO:0000313" key="11">
    <source>
        <dbReference type="EMBL" id="KAL2748024.1"/>
    </source>
</evidence>
<dbReference type="InterPro" id="IPR006652">
    <property type="entry name" value="Kelch_1"/>
</dbReference>
<dbReference type="SUPFAM" id="SSF117281">
    <property type="entry name" value="Kelch motif"/>
    <property type="match status" value="1"/>
</dbReference>
<evidence type="ECO:0000256" key="5">
    <source>
        <dbReference type="ARBA" id="ARBA00022490"/>
    </source>
</evidence>
<gene>
    <name evidence="11" type="ORF">V1477_003919</name>
</gene>
<dbReference type="FunFam" id="2.120.10.80:FF:000024">
    <property type="entry name" value="Kelch-like ECH-associated protein 1"/>
    <property type="match status" value="1"/>
</dbReference>
<dbReference type="InterPro" id="IPR015915">
    <property type="entry name" value="Kelch-typ_b-propeller"/>
</dbReference>
<dbReference type="Pfam" id="PF00651">
    <property type="entry name" value="BTB"/>
    <property type="match status" value="1"/>
</dbReference>
<keyword evidence="5" id="KW-0963">Cytoplasm</keyword>
<name>A0ABD2CTB6_VESMC</name>